<dbReference type="InterPro" id="IPR011712">
    <property type="entry name" value="Sig_transdc_His_kin_sub3_dim/P"/>
</dbReference>
<feature type="region of interest" description="Disordered" evidence="9">
    <location>
        <begin position="246"/>
        <end position="270"/>
    </location>
</feature>
<feature type="transmembrane region" description="Helical" evidence="10">
    <location>
        <begin position="98"/>
        <end position="118"/>
    </location>
</feature>
<dbReference type="AlphaFoldDB" id="A0A2H1L4S3"/>
<dbReference type="GO" id="GO:0000155">
    <property type="term" value="F:phosphorelay sensor kinase activity"/>
    <property type="evidence" value="ECO:0007669"/>
    <property type="project" value="InterPro"/>
</dbReference>
<dbReference type="CDD" id="cd16917">
    <property type="entry name" value="HATPase_UhpB-NarQ-NarX-like"/>
    <property type="match status" value="1"/>
</dbReference>
<protein>
    <recommendedName>
        <fullName evidence="2">histidine kinase</fullName>
        <ecNumber evidence="2">2.7.13.3</ecNumber>
    </recommendedName>
</protein>
<dbReference type="Gene3D" id="1.20.5.1930">
    <property type="match status" value="1"/>
</dbReference>
<dbReference type="EC" id="2.7.13.3" evidence="2"/>
<evidence type="ECO:0000313" key="12">
    <source>
        <dbReference type="EMBL" id="SMY11908.1"/>
    </source>
</evidence>
<evidence type="ECO:0000256" key="7">
    <source>
        <dbReference type="ARBA" id="ARBA00022840"/>
    </source>
</evidence>
<name>A0A2H1L4S3_9MICO</name>
<proteinExistence type="predicted"/>
<keyword evidence="8" id="KW-0902">Two-component regulatory system</keyword>
<dbReference type="Pfam" id="PF07730">
    <property type="entry name" value="HisKA_3"/>
    <property type="match status" value="1"/>
</dbReference>
<dbReference type="SUPFAM" id="SSF55874">
    <property type="entry name" value="ATPase domain of HSP90 chaperone/DNA topoisomerase II/histidine kinase"/>
    <property type="match status" value="1"/>
</dbReference>
<keyword evidence="10" id="KW-1133">Transmembrane helix</keyword>
<keyword evidence="7" id="KW-0067">ATP-binding</keyword>
<dbReference type="GO" id="GO:0046983">
    <property type="term" value="F:protein dimerization activity"/>
    <property type="evidence" value="ECO:0007669"/>
    <property type="project" value="InterPro"/>
</dbReference>
<evidence type="ECO:0000256" key="5">
    <source>
        <dbReference type="ARBA" id="ARBA00022741"/>
    </source>
</evidence>
<dbReference type="GO" id="GO:0005524">
    <property type="term" value="F:ATP binding"/>
    <property type="evidence" value="ECO:0007669"/>
    <property type="project" value="UniProtKB-KW"/>
</dbReference>
<dbReference type="Proteomes" id="UP000234462">
    <property type="component" value="Unassembled WGS sequence"/>
</dbReference>
<organism evidence="12 13">
    <name type="scientific">Brevibacterium jeotgali</name>
    <dbReference type="NCBI Taxonomy" id="1262550"/>
    <lineage>
        <taxon>Bacteria</taxon>
        <taxon>Bacillati</taxon>
        <taxon>Actinomycetota</taxon>
        <taxon>Actinomycetes</taxon>
        <taxon>Micrococcales</taxon>
        <taxon>Brevibacteriaceae</taxon>
        <taxon>Brevibacterium</taxon>
    </lineage>
</organism>
<feature type="transmembrane region" description="Helical" evidence="10">
    <location>
        <begin position="130"/>
        <end position="151"/>
    </location>
</feature>
<feature type="domain" description="Signal transduction histidine kinase subgroup 3 dimerisation and phosphoacceptor" evidence="11">
    <location>
        <begin position="184"/>
        <end position="245"/>
    </location>
</feature>
<keyword evidence="10" id="KW-0472">Membrane</keyword>
<feature type="compositionally biased region" description="Basic and acidic residues" evidence="9">
    <location>
        <begin position="449"/>
        <end position="467"/>
    </location>
</feature>
<feature type="region of interest" description="Disordered" evidence="9">
    <location>
        <begin position="447"/>
        <end position="467"/>
    </location>
</feature>
<feature type="transmembrane region" description="Helical" evidence="10">
    <location>
        <begin position="66"/>
        <end position="92"/>
    </location>
</feature>
<dbReference type="InterPro" id="IPR036890">
    <property type="entry name" value="HATPase_C_sf"/>
</dbReference>
<accession>A0A2H1L4S3</accession>
<keyword evidence="13" id="KW-1185">Reference proteome</keyword>
<evidence type="ECO:0000256" key="8">
    <source>
        <dbReference type="ARBA" id="ARBA00023012"/>
    </source>
</evidence>
<keyword evidence="3" id="KW-0597">Phosphoprotein</keyword>
<reference evidence="13" key="1">
    <citation type="submission" date="2017-03" db="EMBL/GenBank/DDBJ databases">
        <authorList>
            <person name="Monnet C."/>
        </authorList>
    </citation>
    <scope>NUCLEOTIDE SEQUENCE [LARGE SCALE GENOMIC DNA]</scope>
    <source>
        <strain evidence="13">SJ5-8</strain>
    </source>
</reference>
<dbReference type="PANTHER" id="PTHR24421:SF10">
    <property type="entry name" value="NITRATE_NITRITE SENSOR PROTEIN NARQ"/>
    <property type="match status" value="1"/>
</dbReference>
<evidence type="ECO:0000256" key="4">
    <source>
        <dbReference type="ARBA" id="ARBA00022679"/>
    </source>
</evidence>
<evidence type="ECO:0000256" key="6">
    <source>
        <dbReference type="ARBA" id="ARBA00022777"/>
    </source>
</evidence>
<evidence type="ECO:0000256" key="1">
    <source>
        <dbReference type="ARBA" id="ARBA00000085"/>
    </source>
</evidence>
<evidence type="ECO:0000256" key="9">
    <source>
        <dbReference type="SAM" id="MobiDB-lite"/>
    </source>
</evidence>
<gene>
    <name evidence="12" type="ORF">BJEO58_01500</name>
</gene>
<sequence length="467" mass="48289">MRRRVLAALFAVAVANAVLFLALVGETTGWRAERDGAYIAVAAGFAAGFGVLTLSRDRFPRTALVFAVLAVCTYYIVGLPSIGVVLPLLVIVTATTLAGHRTFALITVGVLFVVASFFRIRDGDPVEVVLGYELLSNVVLVSLAVALAEVIGTRRALQRSQEHSTRMAAEAARAEADRVQEEDRTRIARELHDQLGHSLAIVSLHANAVSERLPADEPAAESAGHLREAAAQALGQLRSAVRAIGSPTAGSGAEAPAPEVPVPGGAGGPQAVPAPDSIVGDGAVGDDRPAAGLEADERTVTDIRIDEIAARIRGAGLSVDVLSDHARLPSEVAAAAFRIVQEATTNALRHSDPDHIGIALTSGPGPSEAGGGGVTGDDAFLRLRVLNDGATGNDLNRDAGRSEGGGTGLVGLRARAAELGGEVTWGHGERGIFVVDAAFPIGGVAEPVTESRSDFRTEPEARSEGER</sequence>
<dbReference type="Gene3D" id="3.30.565.10">
    <property type="entry name" value="Histidine kinase-like ATPase, C-terminal domain"/>
    <property type="match status" value="1"/>
</dbReference>
<evidence type="ECO:0000259" key="11">
    <source>
        <dbReference type="Pfam" id="PF07730"/>
    </source>
</evidence>
<dbReference type="PANTHER" id="PTHR24421">
    <property type="entry name" value="NITRATE/NITRITE SENSOR PROTEIN NARX-RELATED"/>
    <property type="match status" value="1"/>
</dbReference>
<feature type="compositionally biased region" description="Low complexity" evidence="9">
    <location>
        <begin position="246"/>
        <end position="257"/>
    </location>
</feature>
<feature type="transmembrane region" description="Helical" evidence="10">
    <location>
        <begin position="36"/>
        <end position="54"/>
    </location>
</feature>
<keyword evidence="10" id="KW-0812">Transmembrane</keyword>
<keyword evidence="5" id="KW-0547">Nucleotide-binding</keyword>
<keyword evidence="6 12" id="KW-0418">Kinase</keyword>
<evidence type="ECO:0000313" key="13">
    <source>
        <dbReference type="Proteomes" id="UP000234462"/>
    </source>
</evidence>
<evidence type="ECO:0000256" key="10">
    <source>
        <dbReference type="SAM" id="Phobius"/>
    </source>
</evidence>
<comment type="catalytic activity">
    <reaction evidence="1">
        <text>ATP + protein L-histidine = ADP + protein N-phospho-L-histidine.</text>
        <dbReference type="EC" id="2.7.13.3"/>
    </reaction>
</comment>
<dbReference type="InterPro" id="IPR050482">
    <property type="entry name" value="Sensor_HK_TwoCompSys"/>
</dbReference>
<evidence type="ECO:0000256" key="3">
    <source>
        <dbReference type="ARBA" id="ARBA00022553"/>
    </source>
</evidence>
<keyword evidence="4" id="KW-0808">Transferase</keyword>
<evidence type="ECO:0000256" key="2">
    <source>
        <dbReference type="ARBA" id="ARBA00012438"/>
    </source>
</evidence>
<dbReference type="GO" id="GO:0016020">
    <property type="term" value="C:membrane"/>
    <property type="evidence" value="ECO:0007669"/>
    <property type="project" value="InterPro"/>
</dbReference>
<dbReference type="EMBL" id="FXZM01000006">
    <property type="protein sequence ID" value="SMY11908.1"/>
    <property type="molecule type" value="Genomic_DNA"/>
</dbReference>